<accession>A0A166MLF1</accession>
<reference evidence="1 2" key="1">
    <citation type="journal article" date="2016" name="Mol. Biol. Evol.">
        <title>Comparative Genomics of Early-Diverging Mushroom-Forming Fungi Provides Insights into the Origins of Lignocellulose Decay Capabilities.</title>
        <authorList>
            <person name="Nagy L.G."/>
            <person name="Riley R."/>
            <person name="Tritt A."/>
            <person name="Adam C."/>
            <person name="Daum C."/>
            <person name="Floudas D."/>
            <person name="Sun H."/>
            <person name="Yadav J.S."/>
            <person name="Pangilinan J."/>
            <person name="Larsson K.H."/>
            <person name="Matsuura K."/>
            <person name="Barry K."/>
            <person name="Labutti K."/>
            <person name="Kuo R."/>
            <person name="Ohm R.A."/>
            <person name="Bhattacharya S.S."/>
            <person name="Shirouzu T."/>
            <person name="Yoshinaga Y."/>
            <person name="Martin F.M."/>
            <person name="Grigoriev I.V."/>
            <person name="Hibbett D.S."/>
        </authorList>
    </citation>
    <scope>NUCLEOTIDE SEQUENCE [LARGE SCALE GENOMIC DNA]</scope>
    <source>
        <strain evidence="1 2">HHB12029</strain>
    </source>
</reference>
<evidence type="ECO:0000313" key="2">
    <source>
        <dbReference type="Proteomes" id="UP000077266"/>
    </source>
</evidence>
<sequence>MQPDELRELARRIPRITVWNIPLELEASVLHLFCDRNRARLLLQYTNKEYLSDYDREALYVQYTRPSTISRFAVFEYLDGPVHLYITQSDSIVALRGIGQGGKELEVRCSGSVAELSRALSTTLSATVTALTLDSRTLSVLSICRNIWSTFTSLTILLSDDGSLSIFPPTLKAFGSTSAITRLCLESPASSPRVRLSGSDLMPLLVDLDGPVKVLDLRRVDITGCAIADLAETVICDGRRVLDA</sequence>
<dbReference type="AlphaFoldDB" id="A0A166MLF1"/>
<keyword evidence="2" id="KW-1185">Reference proteome</keyword>
<dbReference type="Proteomes" id="UP000077266">
    <property type="component" value="Unassembled WGS sequence"/>
</dbReference>
<proteinExistence type="predicted"/>
<dbReference type="EMBL" id="KV427073">
    <property type="protein sequence ID" value="KZV78164.1"/>
    <property type="molecule type" value="Genomic_DNA"/>
</dbReference>
<gene>
    <name evidence="1" type="ORF">EXIGLDRAFT_784222</name>
</gene>
<dbReference type="InParanoid" id="A0A166MLF1"/>
<name>A0A166MLF1_EXIGL</name>
<protein>
    <submittedName>
        <fullName evidence="1">Uncharacterized protein</fullName>
    </submittedName>
</protein>
<evidence type="ECO:0000313" key="1">
    <source>
        <dbReference type="EMBL" id="KZV78164.1"/>
    </source>
</evidence>
<organism evidence="1 2">
    <name type="scientific">Exidia glandulosa HHB12029</name>
    <dbReference type="NCBI Taxonomy" id="1314781"/>
    <lineage>
        <taxon>Eukaryota</taxon>
        <taxon>Fungi</taxon>
        <taxon>Dikarya</taxon>
        <taxon>Basidiomycota</taxon>
        <taxon>Agaricomycotina</taxon>
        <taxon>Agaricomycetes</taxon>
        <taxon>Auriculariales</taxon>
        <taxon>Exidiaceae</taxon>
        <taxon>Exidia</taxon>
    </lineage>
</organism>